<dbReference type="InterPro" id="IPR036049">
    <property type="entry name" value="Ribosomal_uL29_sf"/>
</dbReference>
<keyword evidence="5" id="KW-0687">Ribonucleoprotein</keyword>
<dbReference type="PANTHER" id="PTHR21183">
    <property type="entry name" value="RIBOSOMAL PROTEIN L47, MITOCHONDRIAL-RELATED"/>
    <property type="match status" value="1"/>
</dbReference>
<dbReference type="InterPro" id="IPR038340">
    <property type="entry name" value="MRP-L47_sf"/>
</dbReference>
<keyword evidence="3" id="KW-0689">Ribosomal protein</keyword>
<name>A0A6B2LP51_9EUKA</name>
<dbReference type="EMBL" id="GIBP01009887">
    <property type="protein sequence ID" value="NDV38856.1"/>
    <property type="molecule type" value="Transcribed_RNA"/>
</dbReference>
<dbReference type="InterPro" id="IPR010729">
    <property type="entry name" value="Ribosomal_uL29_mit"/>
</dbReference>
<dbReference type="GO" id="GO:0005762">
    <property type="term" value="C:mitochondrial large ribosomal subunit"/>
    <property type="evidence" value="ECO:0007669"/>
    <property type="project" value="TreeGrafter"/>
</dbReference>
<reference evidence="7" key="1">
    <citation type="journal article" date="2020" name="J. Eukaryot. Microbiol.">
        <title>De novo Sequencing, Assembly and Annotation of the Transcriptome for the Free-Living Testate Amoeba Arcella intermedia.</title>
        <authorList>
            <person name="Ribeiro G.M."/>
            <person name="Porfirio-Sousa A.L."/>
            <person name="Maurer-Alcala X.X."/>
            <person name="Katz L.A."/>
            <person name="Lahr D.J.G."/>
        </authorList>
    </citation>
    <scope>NUCLEOTIDE SEQUENCE</scope>
</reference>
<accession>A0A6B2LP51</accession>
<proteinExistence type="inferred from homology"/>
<evidence type="ECO:0000256" key="6">
    <source>
        <dbReference type="ARBA" id="ARBA00035289"/>
    </source>
</evidence>
<dbReference type="Pfam" id="PF06984">
    <property type="entry name" value="MRP-L47"/>
    <property type="match status" value="1"/>
</dbReference>
<organism evidence="7">
    <name type="scientific">Arcella intermedia</name>
    <dbReference type="NCBI Taxonomy" id="1963864"/>
    <lineage>
        <taxon>Eukaryota</taxon>
        <taxon>Amoebozoa</taxon>
        <taxon>Tubulinea</taxon>
        <taxon>Elardia</taxon>
        <taxon>Arcellinida</taxon>
        <taxon>Sphaerothecina</taxon>
        <taxon>Arcellidae</taxon>
        <taxon>Arcella</taxon>
    </lineage>
</organism>
<evidence type="ECO:0000256" key="5">
    <source>
        <dbReference type="ARBA" id="ARBA00023274"/>
    </source>
</evidence>
<dbReference type="GO" id="GO:0003735">
    <property type="term" value="F:structural constituent of ribosome"/>
    <property type="evidence" value="ECO:0007669"/>
    <property type="project" value="InterPro"/>
</dbReference>
<keyword evidence="4" id="KW-0496">Mitochondrion</keyword>
<comment type="subcellular location">
    <subcellularLocation>
        <location evidence="1">Mitochondrion</location>
    </subcellularLocation>
</comment>
<evidence type="ECO:0000313" key="7">
    <source>
        <dbReference type="EMBL" id="NDV38856.1"/>
    </source>
</evidence>
<dbReference type="SUPFAM" id="SSF46561">
    <property type="entry name" value="Ribosomal protein L29 (L29p)"/>
    <property type="match status" value="1"/>
</dbReference>
<dbReference type="GO" id="GO:0032543">
    <property type="term" value="P:mitochondrial translation"/>
    <property type="evidence" value="ECO:0007669"/>
    <property type="project" value="TreeGrafter"/>
</dbReference>
<sequence length="101" mass="12430">MRQKCFEDLHKLWFVLLKEKNMLLTQREEFRTTKDPTKWPNPYRLKKVKLSMARIKVVLGERKRVFEEGKLLVRKLYAKQKKEEQLRLQQEELQKTQTPEE</sequence>
<evidence type="ECO:0000256" key="2">
    <source>
        <dbReference type="ARBA" id="ARBA00009254"/>
    </source>
</evidence>
<comment type="similarity">
    <text evidence="2">Belongs to the universal ribosomal protein uL29 family.</text>
</comment>
<dbReference type="PANTHER" id="PTHR21183:SF18">
    <property type="entry name" value="LARGE RIBOSOMAL SUBUNIT PROTEIN UL29M"/>
    <property type="match status" value="1"/>
</dbReference>
<evidence type="ECO:0000256" key="4">
    <source>
        <dbReference type="ARBA" id="ARBA00023128"/>
    </source>
</evidence>
<dbReference type="AlphaFoldDB" id="A0A6B2LP51"/>
<evidence type="ECO:0000256" key="1">
    <source>
        <dbReference type="ARBA" id="ARBA00004173"/>
    </source>
</evidence>
<dbReference type="Gene3D" id="6.10.330.20">
    <property type="match status" value="1"/>
</dbReference>
<protein>
    <recommendedName>
        <fullName evidence="6">Large ribosomal subunit protein uL29m</fullName>
    </recommendedName>
</protein>
<evidence type="ECO:0000256" key="3">
    <source>
        <dbReference type="ARBA" id="ARBA00022980"/>
    </source>
</evidence>